<feature type="region of interest" description="Disordered" evidence="1">
    <location>
        <begin position="199"/>
        <end position="231"/>
    </location>
</feature>
<name>A0AA39ZXB6_9PEZI</name>
<dbReference type="Pfam" id="PF09995">
    <property type="entry name" value="MPAB_Lcp_cat"/>
    <property type="match status" value="1"/>
</dbReference>
<feature type="domain" description="ER-bound oxygenase mpaB/mpaB'/Rubber oxygenase catalytic" evidence="3">
    <location>
        <begin position="141"/>
        <end position="398"/>
    </location>
</feature>
<feature type="transmembrane region" description="Helical" evidence="2">
    <location>
        <begin position="476"/>
        <end position="502"/>
    </location>
</feature>
<evidence type="ECO:0000256" key="1">
    <source>
        <dbReference type="SAM" id="MobiDB-lite"/>
    </source>
</evidence>
<protein>
    <recommendedName>
        <fullName evidence="3">ER-bound oxygenase mpaB/mpaB'/Rubber oxygenase catalytic domain-containing protein</fullName>
    </recommendedName>
</protein>
<reference evidence="4" key="1">
    <citation type="submission" date="2023-06" db="EMBL/GenBank/DDBJ databases">
        <title>Genome-scale phylogeny and comparative genomics of the fungal order Sordariales.</title>
        <authorList>
            <consortium name="Lawrence Berkeley National Laboratory"/>
            <person name="Hensen N."/>
            <person name="Bonometti L."/>
            <person name="Westerberg I."/>
            <person name="Brannstrom I.O."/>
            <person name="Guillou S."/>
            <person name="Cros-Aarteil S."/>
            <person name="Calhoun S."/>
            <person name="Haridas S."/>
            <person name="Kuo A."/>
            <person name="Mondo S."/>
            <person name="Pangilinan J."/>
            <person name="Riley R."/>
            <person name="Labutti K."/>
            <person name="Andreopoulos B."/>
            <person name="Lipzen A."/>
            <person name="Chen C."/>
            <person name="Yanf M."/>
            <person name="Daum C."/>
            <person name="Ng V."/>
            <person name="Clum A."/>
            <person name="Steindorff A."/>
            <person name="Ohm R."/>
            <person name="Martin F."/>
            <person name="Silar P."/>
            <person name="Natvig D."/>
            <person name="Lalanne C."/>
            <person name="Gautier V."/>
            <person name="Ament-Velasquez S.L."/>
            <person name="Kruys A."/>
            <person name="Hutchinson M.I."/>
            <person name="Powell A.J."/>
            <person name="Barry K."/>
            <person name="Miller A.N."/>
            <person name="Grigoriev I.V."/>
            <person name="Debuchy R."/>
            <person name="Gladieux P."/>
            <person name="Thoren M.H."/>
            <person name="Johannesson H."/>
        </authorList>
    </citation>
    <scope>NUCLEOTIDE SEQUENCE</scope>
    <source>
        <strain evidence="4">SMH4607-1</strain>
    </source>
</reference>
<dbReference type="Proteomes" id="UP001172102">
    <property type="component" value="Unassembled WGS sequence"/>
</dbReference>
<sequence>MGLFSPNQENSKRVWGYEFEWTVHHLTPEQMCPLMFSYDKLADDCLDRFDELTTSLDTRSITLKDNGVANPDSGTDPSSHPPPDGKEKKKGCPHPDYYTLLRNHHSSDPTLDRLWTEVTTVPDWVDWTEIERGQKVFYRYAGPATVALTFHSLLGGMGSRRVVETLARTGGFGINVARRRLLETFQHILDVTQSIGSIQPPGVGANTTEPEDSSGPGGKGEDKESADIKERGKGFASTLRVRFLHASVRRRILRLARESPSYYSVEKHGIPISDLDCIGTALTFSAALIFISLPRQGIHLTPAETTSYLALWRYIAHLLGTPTTLLSTPTLAKATLESLIISEISPTPTSALLANNIITSLAHRAPTFASAAFLRAETHWLNGRELADALGVPRPPWYYTAMVAWQCLFFMAVSYGRRAAPGWDAKGRVRVKGILRRFTGEILGGEARFGFVYVPAVGKGTVGEGAEVEGWMEGGIAVAVVVALMAVGWAVWACAGGSAFWASGLFQKVWG</sequence>
<comment type="caution">
    <text evidence="4">The sequence shown here is derived from an EMBL/GenBank/DDBJ whole genome shotgun (WGS) entry which is preliminary data.</text>
</comment>
<dbReference type="PANTHER" id="PTHR37539">
    <property type="entry name" value="SECRETED PROTEIN-RELATED"/>
    <property type="match status" value="1"/>
</dbReference>
<feature type="region of interest" description="Disordered" evidence="1">
    <location>
        <begin position="63"/>
        <end position="93"/>
    </location>
</feature>
<feature type="compositionally biased region" description="Basic and acidic residues" evidence="1">
    <location>
        <begin position="219"/>
        <end position="231"/>
    </location>
</feature>
<proteinExistence type="predicted"/>
<feature type="transmembrane region" description="Helical" evidence="2">
    <location>
        <begin position="397"/>
        <end position="417"/>
    </location>
</feature>
<keyword evidence="2" id="KW-1133">Transmembrane helix</keyword>
<evidence type="ECO:0000313" key="4">
    <source>
        <dbReference type="EMBL" id="KAK0705373.1"/>
    </source>
</evidence>
<accession>A0AA39ZXB6</accession>
<organism evidence="4 5">
    <name type="scientific">Lasiosphaeris hirsuta</name>
    <dbReference type="NCBI Taxonomy" id="260670"/>
    <lineage>
        <taxon>Eukaryota</taxon>
        <taxon>Fungi</taxon>
        <taxon>Dikarya</taxon>
        <taxon>Ascomycota</taxon>
        <taxon>Pezizomycotina</taxon>
        <taxon>Sordariomycetes</taxon>
        <taxon>Sordariomycetidae</taxon>
        <taxon>Sordariales</taxon>
        <taxon>Lasiosphaeriaceae</taxon>
        <taxon>Lasiosphaeris</taxon>
    </lineage>
</organism>
<dbReference type="EMBL" id="JAUKUA010000007">
    <property type="protein sequence ID" value="KAK0705373.1"/>
    <property type="molecule type" value="Genomic_DNA"/>
</dbReference>
<dbReference type="AlphaFoldDB" id="A0AA39ZXB6"/>
<dbReference type="PANTHER" id="PTHR37539:SF1">
    <property type="entry name" value="ER-BOUND OXYGENASE MPAB_MPAB'_RUBBER OXYGENASE CATALYTIC DOMAIN-CONTAINING PROTEIN"/>
    <property type="match status" value="1"/>
</dbReference>
<evidence type="ECO:0000259" key="3">
    <source>
        <dbReference type="Pfam" id="PF09995"/>
    </source>
</evidence>
<gene>
    <name evidence="4" type="ORF">B0H67DRAFT_557994</name>
</gene>
<dbReference type="InterPro" id="IPR018713">
    <property type="entry name" value="MPAB/Lcp_cat_dom"/>
</dbReference>
<evidence type="ECO:0000313" key="5">
    <source>
        <dbReference type="Proteomes" id="UP001172102"/>
    </source>
</evidence>
<keyword evidence="5" id="KW-1185">Reference proteome</keyword>
<keyword evidence="2" id="KW-0472">Membrane</keyword>
<dbReference type="InterPro" id="IPR037473">
    <property type="entry name" value="Lcp-like"/>
</dbReference>
<keyword evidence="2" id="KW-0812">Transmembrane</keyword>
<evidence type="ECO:0000256" key="2">
    <source>
        <dbReference type="SAM" id="Phobius"/>
    </source>
</evidence>
<dbReference type="GO" id="GO:0016491">
    <property type="term" value="F:oxidoreductase activity"/>
    <property type="evidence" value="ECO:0007669"/>
    <property type="project" value="InterPro"/>
</dbReference>